<organism evidence="3 4">
    <name type="scientific">Pleurotus eryngii</name>
    <name type="common">Boletus of the steppes</name>
    <dbReference type="NCBI Taxonomy" id="5323"/>
    <lineage>
        <taxon>Eukaryota</taxon>
        <taxon>Fungi</taxon>
        <taxon>Dikarya</taxon>
        <taxon>Basidiomycota</taxon>
        <taxon>Agaricomycotina</taxon>
        <taxon>Agaricomycetes</taxon>
        <taxon>Agaricomycetidae</taxon>
        <taxon>Agaricales</taxon>
        <taxon>Pleurotineae</taxon>
        <taxon>Pleurotaceae</taxon>
        <taxon>Pleurotus</taxon>
    </lineage>
</organism>
<evidence type="ECO:0000313" key="4">
    <source>
        <dbReference type="Proteomes" id="UP000807025"/>
    </source>
</evidence>
<name>A0A9P5ZNI1_PLEER</name>
<comment type="caution">
    <text evidence="3">The sequence shown here is derived from an EMBL/GenBank/DDBJ whole genome shotgun (WGS) entry which is preliminary data.</text>
</comment>
<proteinExistence type="predicted"/>
<reference evidence="3" key="1">
    <citation type="submission" date="2020-11" db="EMBL/GenBank/DDBJ databases">
        <authorList>
            <consortium name="DOE Joint Genome Institute"/>
            <person name="Ahrendt S."/>
            <person name="Riley R."/>
            <person name="Andreopoulos W."/>
            <person name="Labutti K."/>
            <person name="Pangilinan J."/>
            <person name="Ruiz-Duenas F.J."/>
            <person name="Barrasa J.M."/>
            <person name="Sanchez-Garcia M."/>
            <person name="Camarero S."/>
            <person name="Miyauchi S."/>
            <person name="Serrano A."/>
            <person name="Linde D."/>
            <person name="Babiker R."/>
            <person name="Drula E."/>
            <person name="Ayuso-Fernandez I."/>
            <person name="Pacheco R."/>
            <person name="Padilla G."/>
            <person name="Ferreira P."/>
            <person name="Barriuso J."/>
            <person name="Kellner H."/>
            <person name="Castanera R."/>
            <person name="Alfaro M."/>
            <person name="Ramirez L."/>
            <person name="Pisabarro A.G."/>
            <person name="Kuo A."/>
            <person name="Tritt A."/>
            <person name="Lipzen A."/>
            <person name="He G."/>
            <person name="Yan M."/>
            <person name="Ng V."/>
            <person name="Cullen D."/>
            <person name="Martin F."/>
            <person name="Rosso M.-N."/>
            <person name="Henrissat B."/>
            <person name="Hibbett D."/>
            <person name="Martinez A.T."/>
            <person name="Grigoriev I.V."/>
        </authorList>
    </citation>
    <scope>NUCLEOTIDE SEQUENCE</scope>
    <source>
        <strain evidence="3">ATCC 90797</strain>
    </source>
</reference>
<protein>
    <recommendedName>
        <fullName evidence="2">DUF6593 domain-containing protein</fullName>
    </recommendedName>
</protein>
<sequence length="207" mass="23266">MAPRPATANASVLLSHTRGSTVYYLHPNDVKECTITKSEIDGSLACYRITSSKTRSRTSMYKANEPSPFATVQRSFWSEKVTLRGKQPMKVGQWLRQPSFGVCPATFEEQERTYVWKADGRGLSLYSSEDQRNPIACFRQVTSKMVNGFPSIIPASLILRPEASAIQDLVIASFLILEHRHRINRTTAESQQERVSLQKSGFSSPSY</sequence>
<evidence type="ECO:0000259" key="2">
    <source>
        <dbReference type="Pfam" id="PF20236"/>
    </source>
</evidence>
<dbReference type="OrthoDB" id="3256331at2759"/>
<dbReference type="AlphaFoldDB" id="A0A9P5ZNI1"/>
<dbReference type="InterPro" id="IPR046528">
    <property type="entry name" value="DUF6593"/>
</dbReference>
<dbReference type="Pfam" id="PF20236">
    <property type="entry name" value="DUF6593"/>
    <property type="match status" value="1"/>
</dbReference>
<gene>
    <name evidence="3" type="ORF">BDN71DRAFT_1511402</name>
</gene>
<feature type="domain" description="DUF6593" evidence="2">
    <location>
        <begin position="28"/>
        <end position="182"/>
    </location>
</feature>
<dbReference type="Proteomes" id="UP000807025">
    <property type="component" value="Unassembled WGS sequence"/>
</dbReference>
<evidence type="ECO:0000256" key="1">
    <source>
        <dbReference type="SAM" id="MobiDB-lite"/>
    </source>
</evidence>
<dbReference type="EMBL" id="MU154645">
    <property type="protein sequence ID" value="KAF9490288.1"/>
    <property type="molecule type" value="Genomic_DNA"/>
</dbReference>
<keyword evidence="4" id="KW-1185">Reference proteome</keyword>
<evidence type="ECO:0000313" key="3">
    <source>
        <dbReference type="EMBL" id="KAF9490288.1"/>
    </source>
</evidence>
<accession>A0A9P5ZNI1</accession>
<feature type="region of interest" description="Disordered" evidence="1">
    <location>
        <begin position="187"/>
        <end position="207"/>
    </location>
</feature>